<gene>
    <name evidence="2" type="ORF">MPRG_33770</name>
</gene>
<dbReference type="EMBL" id="BLKX01000001">
    <property type="protein sequence ID" value="GFG80101.1"/>
    <property type="molecule type" value="Genomic_DNA"/>
</dbReference>
<name>A0ABQ1C708_9MYCO</name>
<proteinExistence type="predicted"/>
<sequence>MDAFHPERVEERRHDALSGDHRVSAEVVGDAEAGEFEDQAPKVPGECRQHSTKVAPAADAGARAVQEQHHRSVVPVIAAVIVVAQSTYRRVDFTKAVLG</sequence>
<protein>
    <submittedName>
        <fullName evidence="2">Uncharacterized protein</fullName>
    </submittedName>
</protein>
<organism evidence="2 3">
    <name type="scientific">Mycobacterium paragordonae</name>
    <dbReference type="NCBI Taxonomy" id="1389713"/>
    <lineage>
        <taxon>Bacteria</taxon>
        <taxon>Bacillati</taxon>
        <taxon>Actinomycetota</taxon>
        <taxon>Actinomycetes</taxon>
        <taxon>Mycobacteriales</taxon>
        <taxon>Mycobacteriaceae</taxon>
        <taxon>Mycobacterium</taxon>
    </lineage>
</organism>
<reference evidence="2 3" key="1">
    <citation type="journal article" date="2019" name="Emerg. Microbes Infect.">
        <title>Comprehensive subspecies identification of 175 nontuberculous mycobacteria species based on 7547 genomic profiles.</title>
        <authorList>
            <person name="Matsumoto Y."/>
            <person name="Kinjo T."/>
            <person name="Motooka D."/>
            <person name="Nabeya D."/>
            <person name="Jung N."/>
            <person name="Uechi K."/>
            <person name="Horii T."/>
            <person name="Iida T."/>
            <person name="Fujita J."/>
            <person name="Nakamura S."/>
        </authorList>
    </citation>
    <scope>NUCLEOTIDE SEQUENCE [LARGE SCALE GENOMIC DNA]</scope>
    <source>
        <strain evidence="2 3">JCM 18565</strain>
    </source>
</reference>
<comment type="caution">
    <text evidence="2">The sequence shown here is derived from an EMBL/GenBank/DDBJ whole genome shotgun (WGS) entry which is preliminary data.</text>
</comment>
<evidence type="ECO:0000313" key="3">
    <source>
        <dbReference type="Proteomes" id="UP000465240"/>
    </source>
</evidence>
<evidence type="ECO:0000256" key="1">
    <source>
        <dbReference type="SAM" id="MobiDB-lite"/>
    </source>
</evidence>
<evidence type="ECO:0000313" key="2">
    <source>
        <dbReference type="EMBL" id="GFG80101.1"/>
    </source>
</evidence>
<feature type="region of interest" description="Disordered" evidence="1">
    <location>
        <begin position="1"/>
        <end position="23"/>
    </location>
</feature>
<dbReference type="Proteomes" id="UP000465240">
    <property type="component" value="Unassembled WGS sequence"/>
</dbReference>
<accession>A0ABQ1C708</accession>
<keyword evidence="3" id="KW-1185">Reference proteome</keyword>